<gene>
    <name evidence="2" type="ORF">GPAL_2601</name>
</gene>
<evidence type="ECO:0000313" key="2">
    <source>
        <dbReference type="EMBL" id="GAC29456.1"/>
    </source>
</evidence>
<feature type="transmembrane region" description="Helical" evidence="1">
    <location>
        <begin position="59"/>
        <end position="80"/>
    </location>
</feature>
<keyword evidence="1" id="KW-0812">Transmembrane</keyword>
<sequence>MKSWTQARVDRWLDKRIPSSHSYQLDVNNTFILPTRFGWAIVGLMSCLFILGTNYQNNVILMFCYFVFSLLLLALFHSYVSFVQFHIVFRPVANCFSNQYAQLQLDLSHKKNRSALHSLSNIAIFSKRYPVYEYLEDGSNIIAISPFSRGLHHLGRVSIESIFPFGLFRCWSHLTVPGQFFVFPAPIPCGLQLRKQNSKGNTGNKSGVAVTSDDLQGIRDYRDSDPIHHVSWKHFAKGQGLFSKDFSERSAISGWLHFSDYFNHNVEQALSEVTFQILALSKQDANFGFSIGKQQIMPNTGIPHQQQCLEAIALYRYKQHALTLDENGNGRINNGINNGIDVSQTGLS</sequence>
<name>K6YZT4_9ALTE</name>
<dbReference type="AlphaFoldDB" id="K6YZT4"/>
<keyword evidence="1" id="KW-0472">Membrane</keyword>
<feature type="transmembrane region" description="Helical" evidence="1">
    <location>
        <begin position="31"/>
        <end position="52"/>
    </location>
</feature>
<reference evidence="3" key="1">
    <citation type="journal article" date="2014" name="Environ. Microbiol.">
        <title>Comparative genomics of the marine bacterial genus Glaciecola reveals the high degree of genomic diversity and genomic characteristic for cold adaptation.</title>
        <authorList>
            <person name="Qin Q.L."/>
            <person name="Xie B.B."/>
            <person name="Yu Y."/>
            <person name="Shu Y.L."/>
            <person name="Rong J.C."/>
            <person name="Zhang Y.J."/>
            <person name="Zhao D.L."/>
            <person name="Chen X.L."/>
            <person name="Zhang X.Y."/>
            <person name="Chen B."/>
            <person name="Zhou B.C."/>
            <person name="Zhang Y.Z."/>
        </authorList>
    </citation>
    <scope>NUCLEOTIDE SEQUENCE [LARGE SCALE GENOMIC DNA]</scope>
    <source>
        <strain evidence="3">ACAM 615</strain>
    </source>
</reference>
<organism evidence="2 3">
    <name type="scientific">Brumicola pallidula DSM 14239 = ACAM 615</name>
    <dbReference type="NCBI Taxonomy" id="1121922"/>
    <lineage>
        <taxon>Bacteria</taxon>
        <taxon>Pseudomonadati</taxon>
        <taxon>Pseudomonadota</taxon>
        <taxon>Gammaproteobacteria</taxon>
        <taxon>Alteromonadales</taxon>
        <taxon>Alteromonadaceae</taxon>
        <taxon>Brumicola</taxon>
    </lineage>
</organism>
<protein>
    <submittedName>
        <fullName evidence="2">Uncharacterized protein</fullName>
    </submittedName>
</protein>
<dbReference type="PANTHER" id="PTHR34351">
    <property type="entry name" value="SLR1927 PROTEIN-RELATED"/>
    <property type="match status" value="1"/>
</dbReference>
<accession>K6YZT4</accession>
<comment type="caution">
    <text evidence="2">The sequence shown here is derived from an EMBL/GenBank/DDBJ whole genome shotgun (WGS) entry which is preliminary data.</text>
</comment>
<dbReference type="OrthoDB" id="5298497at2"/>
<keyword evidence="1" id="KW-1133">Transmembrane helix</keyword>
<keyword evidence="3" id="KW-1185">Reference proteome</keyword>
<evidence type="ECO:0000256" key="1">
    <source>
        <dbReference type="SAM" id="Phobius"/>
    </source>
</evidence>
<dbReference type="Proteomes" id="UP000006251">
    <property type="component" value="Unassembled WGS sequence"/>
</dbReference>
<dbReference type="STRING" id="1121922.GCA_000428905_02189"/>
<dbReference type="PANTHER" id="PTHR34351:SF1">
    <property type="entry name" value="SLR1927 PROTEIN"/>
    <property type="match status" value="1"/>
</dbReference>
<proteinExistence type="predicted"/>
<dbReference type="EMBL" id="BAEQ01000045">
    <property type="protein sequence ID" value="GAC29456.1"/>
    <property type="molecule type" value="Genomic_DNA"/>
</dbReference>
<evidence type="ECO:0000313" key="3">
    <source>
        <dbReference type="Proteomes" id="UP000006251"/>
    </source>
</evidence>
<dbReference type="RefSeq" id="WP_006012398.1">
    <property type="nucleotide sequence ID" value="NZ_AUAV01000011.1"/>
</dbReference>